<gene>
    <name evidence="2" type="ORF">AXF13_02685</name>
</gene>
<dbReference type="PIRSF" id="PIRSF009451">
    <property type="entry name" value="Citrt_lyas_alpha"/>
    <property type="match status" value="1"/>
</dbReference>
<evidence type="ECO:0000313" key="2">
    <source>
        <dbReference type="EMBL" id="AMD89105.1"/>
    </source>
</evidence>
<comment type="subcellular location">
    <subcellularLocation>
        <location evidence="1">Cytoplasm</location>
    </subcellularLocation>
</comment>
<dbReference type="InterPro" id="IPR006472">
    <property type="entry name" value="Citrate_lyase_asu"/>
</dbReference>
<dbReference type="EC" id="4.1.3.6" evidence="1"/>
<dbReference type="Pfam" id="PF04223">
    <property type="entry name" value="CitF"/>
    <property type="match status" value="1"/>
</dbReference>
<dbReference type="STRING" id="44742.AXF13_02685"/>
<comment type="catalytic activity">
    <reaction evidence="1">
        <text>citrate + acetyl-CoA = (3S)-citryl-CoA + acetate</text>
        <dbReference type="Rhea" id="RHEA:19405"/>
        <dbReference type="ChEBI" id="CHEBI:16947"/>
        <dbReference type="ChEBI" id="CHEBI:30089"/>
        <dbReference type="ChEBI" id="CHEBI:57288"/>
        <dbReference type="ChEBI" id="CHEBI:57321"/>
        <dbReference type="EC" id="2.8.3.10"/>
    </reaction>
</comment>
<dbReference type="GO" id="GO:0008815">
    <property type="term" value="F:citrate (pro-3S)-lyase activity"/>
    <property type="evidence" value="ECO:0007669"/>
    <property type="project" value="UniProtKB-UniRule"/>
</dbReference>
<dbReference type="GO" id="GO:0008814">
    <property type="term" value="F:citrate CoA-transferase activity"/>
    <property type="evidence" value="ECO:0007669"/>
    <property type="project" value="UniProtKB-UniRule"/>
</dbReference>
<reference evidence="3" key="1">
    <citation type="submission" date="2016-02" db="EMBL/GenBank/DDBJ databases">
        <authorList>
            <person name="Holder M.E."/>
            <person name="Ajami N.J."/>
            <person name="Petrosino J.F."/>
        </authorList>
    </citation>
    <scope>NUCLEOTIDE SEQUENCE [LARGE SCALE GENOMIC DNA]</scope>
    <source>
        <strain evidence="3">CCUG 45958</strain>
    </source>
</reference>
<dbReference type="Gene3D" id="3.40.1080.10">
    <property type="entry name" value="Glutaconate Coenzyme A-transferase"/>
    <property type="match status" value="2"/>
</dbReference>
<keyword evidence="1" id="KW-0963">Cytoplasm</keyword>
<dbReference type="RefSeq" id="WP_008686159.1">
    <property type="nucleotide sequence ID" value="NZ_CP014229.1"/>
</dbReference>
<dbReference type="GO" id="GO:0005737">
    <property type="term" value="C:cytoplasm"/>
    <property type="evidence" value="ECO:0007669"/>
    <property type="project" value="UniProtKB-SubCell"/>
</dbReference>
<dbReference type="AlphaFoldDB" id="A0A109W3R1"/>
<dbReference type="PANTHER" id="PTHR40596">
    <property type="entry name" value="CITRATE LYASE ALPHA CHAIN"/>
    <property type="match status" value="1"/>
</dbReference>
<evidence type="ECO:0000313" key="3">
    <source>
        <dbReference type="Proteomes" id="UP000069241"/>
    </source>
</evidence>
<sequence>MKNILGREIPEFIEGYGQVKPFKGAYASIDSRTRTTITRRSVKPGDKLESGDAKLLASIEEAVEKTGLKDGMTVSFHHHLRNGDYVTNMVMKVIADKGIKDIHVAATGIFACHEPLVEYIKSGVITAISVNYISPGPVAKAITKGLLPKPAVFRSHGGRPRAVEAGDLHVDVAFIAAPCCDDYGNINGTQGKSACGVLSYIYPDAQYADQVVAVTDNLVPYPACPIEISQDFVDYVVVVDSIGDPNGIVSGTTKVTSDPIGLKIAAAAAELIDATGYIKEGMSCQTGAGGTSLAVAAEIKKRMQAKGVVGSFGAGGITAYFVEMLNEGLFRALFDVQDFDLVSVASAGSNPKHMAMSGSLYGNPHNCGPVVNNLDIMILGATEIDTDFNVNVVTGSDGTIMGASGGHNDTAAGSKISIVVTNLLKGRLCVLRDHVTTVTSPGETIDALVTDRGIAINPRRTDLLEKLKDSKLPIMDIQKLKEIGDKLAGKPDPIEFTDRIVGVVEYRDGTVIDVVRQPK</sequence>
<name>A0A109W3R1_9BACT</name>
<dbReference type="EMBL" id="CP014229">
    <property type="protein sequence ID" value="AMD89105.1"/>
    <property type="molecule type" value="Genomic_DNA"/>
</dbReference>
<keyword evidence="1" id="KW-0808">Transferase</keyword>
<dbReference type="SUPFAM" id="SSF100950">
    <property type="entry name" value="NagB/RpiA/CoA transferase-like"/>
    <property type="match status" value="2"/>
</dbReference>
<dbReference type="PANTHER" id="PTHR40596:SF1">
    <property type="entry name" value="CITRATE LYASE ALPHA CHAIN"/>
    <property type="match status" value="1"/>
</dbReference>
<evidence type="ECO:0000256" key="1">
    <source>
        <dbReference type="PIRNR" id="PIRNR009451"/>
    </source>
</evidence>
<keyword evidence="3" id="KW-1185">Reference proteome</keyword>
<organism evidence="2 3">
    <name type="scientific">Desulfovibrio fairfieldensis</name>
    <dbReference type="NCBI Taxonomy" id="44742"/>
    <lineage>
        <taxon>Bacteria</taxon>
        <taxon>Pseudomonadati</taxon>
        <taxon>Thermodesulfobacteriota</taxon>
        <taxon>Desulfovibrionia</taxon>
        <taxon>Desulfovibrionales</taxon>
        <taxon>Desulfovibrionaceae</taxon>
        <taxon>Desulfovibrio</taxon>
    </lineage>
</organism>
<comment type="catalytic activity">
    <reaction evidence="1">
        <text>citrate = oxaloacetate + acetate</text>
        <dbReference type="Rhea" id="RHEA:10760"/>
        <dbReference type="ChEBI" id="CHEBI:16452"/>
        <dbReference type="ChEBI" id="CHEBI:16947"/>
        <dbReference type="ChEBI" id="CHEBI:30089"/>
        <dbReference type="EC" id="4.1.3.6"/>
    </reaction>
</comment>
<keyword evidence="1 2" id="KW-0456">Lyase</keyword>
<dbReference type="GO" id="GO:0009346">
    <property type="term" value="C:ATP-independent citrate lyase complex"/>
    <property type="evidence" value="ECO:0007669"/>
    <property type="project" value="UniProtKB-UniRule"/>
</dbReference>
<dbReference type="EC" id="2.8.3.10" evidence="1"/>
<dbReference type="NCBIfam" id="TIGR01584">
    <property type="entry name" value="citF"/>
    <property type="match status" value="1"/>
</dbReference>
<protein>
    <recommendedName>
        <fullName evidence="1">Citrate lyase alpha chain</fullName>
        <shortName evidence="1">Citrase alpha chain</shortName>
        <ecNumber evidence="1">2.8.3.10</ecNumber>
        <ecNumber evidence="1">4.1.3.6</ecNumber>
    </recommendedName>
    <alternativeName>
        <fullName evidence="1">Citrate (pro-3S)-lyase alpha chain</fullName>
    </alternativeName>
    <alternativeName>
        <fullName evidence="1">Citrate CoA-transferase subunit</fullName>
    </alternativeName>
</protein>
<accession>A0A109W3R1</accession>
<dbReference type="Proteomes" id="UP000069241">
    <property type="component" value="Chromosome"/>
</dbReference>
<dbReference type="KEGG" id="dfi:AXF13_02685"/>
<dbReference type="InterPro" id="IPR037171">
    <property type="entry name" value="NagB/RpiA_transferase-like"/>
</dbReference>
<dbReference type="GO" id="GO:0006084">
    <property type="term" value="P:acetyl-CoA metabolic process"/>
    <property type="evidence" value="ECO:0007669"/>
    <property type="project" value="UniProtKB-UniRule"/>
</dbReference>
<proteinExistence type="predicted"/>